<dbReference type="InterPro" id="IPR005545">
    <property type="entry name" value="YCII"/>
</dbReference>
<keyword evidence="4" id="KW-1185">Reference proteome</keyword>
<gene>
    <name evidence="3" type="ORF">CGL56_04640</name>
</gene>
<dbReference type="EMBL" id="PDLO01000001">
    <property type="protein sequence ID" value="PHL00555.1"/>
    <property type="molecule type" value="Genomic_DNA"/>
</dbReference>
<dbReference type="Gene3D" id="3.30.70.1060">
    <property type="entry name" value="Dimeric alpha+beta barrel"/>
    <property type="match status" value="1"/>
</dbReference>
<dbReference type="OrthoDB" id="8481699at2"/>
<name>A0A2G0CKR0_9BACT</name>
<reference evidence="3 4" key="1">
    <citation type="submission" date="2017-10" db="EMBL/GenBank/DDBJ databases">
        <title>The draft genome sequence of Lewinella marina KCTC 32374.</title>
        <authorList>
            <person name="Wang K."/>
        </authorList>
    </citation>
    <scope>NUCLEOTIDE SEQUENCE [LARGE SCALE GENOMIC DNA]</scope>
    <source>
        <strain evidence="3 4">MKG-38</strain>
    </source>
</reference>
<dbReference type="Proteomes" id="UP000226437">
    <property type="component" value="Unassembled WGS sequence"/>
</dbReference>
<organism evidence="3 4">
    <name type="scientific">Neolewinella marina</name>
    <dbReference type="NCBI Taxonomy" id="438751"/>
    <lineage>
        <taxon>Bacteria</taxon>
        <taxon>Pseudomonadati</taxon>
        <taxon>Bacteroidota</taxon>
        <taxon>Saprospiria</taxon>
        <taxon>Saprospirales</taxon>
        <taxon>Lewinellaceae</taxon>
        <taxon>Neolewinella</taxon>
    </lineage>
</organism>
<sequence>MRPYVMALLKAGPNRSSDSTAAAELQRAHMANIDRLAEEGKLVLAGPFLDDGDLRGIYVFDVATVEEARELTATDPAIAAGSLVMELHPWYGSAGLMGLNDLHHRLQAAPVGE</sequence>
<comment type="similarity">
    <text evidence="1">Belongs to the YciI family.</text>
</comment>
<proteinExistence type="inferred from homology"/>
<dbReference type="AlphaFoldDB" id="A0A2G0CKR0"/>
<accession>A0A2G0CKR0</accession>
<comment type="caution">
    <text evidence="3">The sequence shown here is derived from an EMBL/GenBank/DDBJ whole genome shotgun (WGS) entry which is preliminary data.</text>
</comment>
<dbReference type="SUPFAM" id="SSF54909">
    <property type="entry name" value="Dimeric alpha+beta barrel"/>
    <property type="match status" value="1"/>
</dbReference>
<dbReference type="InterPro" id="IPR011008">
    <property type="entry name" value="Dimeric_a/b-barrel"/>
</dbReference>
<dbReference type="Pfam" id="PF03795">
    <property type="entry name" value="YCII"/>
    <property type="match status" value="1"/>
</dbReference>
<evidence type="ECO:0000259" key="2">
    <source>
        <dbReference type="Pfam" id="PF03795"/>
    </source>
</evidence>
<evidence type="ECO:0000256" key="1">
    <source>
        <dbReference type="ARBA" id="ARBA00007689"/>
    </source>
</evidence>
<evidence type="ECO:0000313" key="4">
    <source>
        <dbReference type="Proteomes" id="UP000226437"/>
    </source>
</evidence>
<evidence type="ECO:0000313" key="3">
    <source>
        <dbReference type="EMBL" id="PHL00555.1"/>
    </source>
</evidence>
<feature type="domain" description="YCII-related" evidence="2">
    <location>
        <begin position="6"/>
        <end position="89"/>
    </location>
</feature>
<protein>
    <recommendedName>
        <fullName evidence="2">YCII-related domain-containing protein</fullName>
    </recommendedName>
</protein>